<dbReference type="HOGENOM" id="CLU_066192_4_2_10"/>
<protein>
    <submittedName>
        <fullName evidence="3">Transcriptional regulator, XRE family</fullName>
    </submittedName>
</protein>
<dbReference type="SMART" id="SM00530">
    <property type="entry name" value="HTH_XRE"/>
    <property type="match status" value="1"/>
</dbReference>
<dbReference type="RefSeq" id="WP_012926225.1">
    <property type="nucleotide sequence ID" value="NC_013730.1"/>
</dbReference>
<dbReference type="InterPro" id="IPR001387">
    <property type="entry name" value="Cro/C1-type_HTH"/>
</dbReference>
<dbReference type="Proteomes" id="UP000002028">
    <property type="component" value="Chromosome"/>
</dbReference>
<dbReference type="Pfam" id="PF01381">
    <property type="entry name" value="HTH_3"/>
    <property type="match status" value="1"/>
</dbReference>
<keyword evidence="4" id="KW-1185">Reference proteome</keyword>
<sequence>MTFGTILRKNREKKRLSQKEVAEHIGIAQATYHNWETEQSSFRVEYLPKLAEVFDVAMGDLMPEGTTLKLMNNQHQKNHDRSVVGFDVTINESRELYTELVNSKDEIIRLLKEENTLLKVRNAQLDENQKRDA</sequence>
<feature type="domain" description="HTH cro/C1-type" evidence="2">
    <location>
        <begin position="7"/>
        <end position="61"/>
    </location>
</feature>
<accession>D2QPU1</accession>
<dbReference type="PROSITE" id="PS50943">
    <property type="entry name" value="HTH_CROC1"/>
    <property type="match status" value="1"/>
</dbReference>
<evidence type="ECO:0000313" key="3">
    <source>
        <dbReference type="EMBL" id="ADB37674.1"/>
    </source>
</evidence>
<evidence type="ECO:0000259" key="2">
    <source>
        <dbReference type="PROSITE" id="PS50943"/>
    </source>
</evidence>
<dbReference type="PANTHER" id="PTHR46558">
    <property type="entry name" value="TRACRIPTIONAL REGULATORY PROTEIN-RELATED-RELATED"/>
    <property type="match status" value="1"/>
</dbReference>
<dbReference type="EMBL" id="CP001769">
    <property type="protein sequence ID" value="ADB37674.1"/>
    <property type="molecule type" value="Genomic_DNA"/>
</dbReference>
<keyword evidence="1" id="KW-0238">DNA-binding</keyword>
<name>D2QPU1_SPILD</name>
<dbReference type="Gene3D" id="1.10.260.40">
    <property type="entry name" value="lambda repressor-like DNA-binding domains"/>
    <property type="match status" value="1"/>
</dbReference>
<evidence type="ECO:0000256" key="1">
    <source>
        <dbReference type="ARBA" id="ARBA00023125"/>
    </source>
</evidence>
<gene>
    <name evidence="3" type="ordered locus">Slin_1627</name>
</gene>
<evidence type="ECO:0000313" key="4">
    <source>
        <dbReference type="Proteomes" id="UP000002028"/>
    </source>
</evidence>
<dbReference type="InterPro" id="IPR010982">
    <property type="entry name" value="Lambda_DNA-bd_dom_sf"/>
</dbReference>
<organism evidence="3 4">
    <name type="scientific">Spirosoma linguale (strain ATCC 33905 / DSM 74 / LMG 10896 / Claus 1)</name>
    <dbReference type="NCBI Taxonomy" id="504472"/>
    <lineage>
        <taxon>Bacteria</taxon>
        <taxon>Pseudomonadati</taxon>
        <taxon>Bacteroidota</taxon>
        <taxon>Cytophagia</taxon>
        <taxon>Cytophagales</taxon>
        <taxon>Cytophagaceae</taxon>
        <taxon>Spirosoma</taxon>
    </lineage>
</organism>
<reference evidence="3 4" key="1">
    <citation type="journal article" date="2010" name="Stand. Genomic Sci.">
        <title>Complete genome sequence of Spirosoma linguale type strain (1).</title>
        <authorList>
            <person name="Lail K."/>
            <person name="Sikorski J."/>
            <person name="Saunders E."/>
            <person name="Lapidus A."/>
            <person name="Glavina Del Rio T."/>
            <person name="Copeland A."/>
            <person name="Tice H."/>
            <person name="Cheng J.-F."/>
            <person name="Lucas S."/>
            <person name="Nolan M."/>
            <person name="Bruce D."/>
            <person name="Goodwin L."/>
            <person name="Pitluck S."/>
            <person name="Ivanova N."/>
            <person name="Mavromatis K."/>
            <person name="Ovchinnikova G."/>
            <person name="Pati A."/>
            <person name="Chen A."/>
            <person name="Palaniappan K."/>
            <person name="Land M."/>
            <person name="Hauser L."/>
            <person name="Chang Y.-J."/>
            <person name="Jeffries C.D."/>
            <person name="Chain P."/>
            <person name="Brettin T."/>
            <person name="Detter J.C."/>
            <person name="Schuetze A."/>
            <person name="Rohde M."/>
            <person name="Tindall B.J."/>
            <person name="Goeker M."/>
            <person name="Bristow J."/>
            <person name="Eisen J.A."/>
            <person name="Markowitz V."/>
            <person name="Hugenholtz P."/>
            <person name="Kyrpides N.C."/>
            <person name="Klenk H.-P."/>
            <person name="Chen F."/>
        </authorList>
    </citation>
    <scope>NUCLEOTIDE SEQUENCE [LARGE SCALE GENOMIC DNA]</scope>
    <source>
        <strain evidence="4">ATCC 33905 / DSM 74 / LMG 10896 / Claus 1</strain>
    </source>
</reference>
<dbReference type="CDD" id="cd00093">
    <property type="entry name" value="HTH_XRE"/>
    <property type="match status" value="1"/>
</dbReference>
<dbReference type="KEGG" id="sli:Slin_1627"/>
<dbReference type="AlphaFoldDB" id="D2QPU1"/>
<dbReference type="eggNOG" id="COG1396">
    <property type="taxonomic scope" value="Bacteria"/>
</dbReference>
<dbReference type="SUPFAM" id="SSF47413">
    <property type="entry name" value="lambda repressor-like DNA-binding domains"/>
    <property type="match status" value="1"/>
</dbReference>
<dbReference type="PANTHER" id="PTHR46558:SF11">
    <property type="entry name" value="HTH-TYPE TRANSCRIPTIONAL REGULATOR XRE"/>
    <property type="match status" value="1"/>
</dbReference>
<proteinExistence type="predicted"/>
<dbReference type="GO" id="GO:0003677">
    <property type="term" value="F:DNA binding"/>
    <property type="evidence" value="ECO:0007669"/>
    <property type="project" value="UniProtKB-KW"/>
</dbReference>